<reference evidence="1 2" key="1">
    <citation type="submission" date="2018-06" db="EMBL/GenBank/DDBJ databases">
        <authorList>
            <consortium name="Pathogen Informatics"/>
            <person name="Doyle S."/>
        </authorList>
    </citation>
    <scope>NUCLEOTIDE SEQUENCE [LARGE SCALE GENOMIC DNA]</scope>
    <source>
        <strain evidence="1 2">NCTC10038</strain>
    </source>
</reference>
<dbReference type="EMBL" id="LS483372">
    <property type="protein sequence ID" value="SQF91661.1"/>
    <property type="molecule type" value="Genomic_DNA"/>
</dbReference>
<organism evidence="1 2">
    <name type="scientific">Pseudomonas fluorescens</name>
    <dbReference type="NCBI Taxonomy" id="294"/>
    <lineage>
        <taxon>Bacteria</taxon>
        <taxon>Pseudomonadati</taxon>
        <taxon>Pseudomonadota</taxon>
        <taxon>Gammaproteobacteria</taxon>
        <taxon>Pseudomonadales</taxon>
        <taxon>Pseudomonadaceae</taxon>
        <taxon>Pseudomonas</taxon>
    </lineage>
</organism>
<accession>A0A8B4I896</accession>
<dbReference type="Proteomes" id="UP000248640">
    <property type="component" value="Chromosome 1"/>
</dbReference>
<dbReference type="RefSeq" id="WP_053256048.1">
    <property type="nucleotide sequence ID" value="NZ_CBCRXZ010000002.1"/>
</dbReference>
<proteinExistence type="predicted"/>
<dbReference type="GeneID" id="61638984"/>
<protein>
    <submittedName>
        <fullName evidence="1">Uncharacterized protein</fullName>
    </submittedName>
</protein>
<dbReference type="AlphaFoldDB" id="A0A8B4I896"/>
<sequence length="136" mass="15252">MLLQFVTQIRFCIPIAVTEDGAAFGPQADVGVFVSFPSRKILAWFHASDRLRSKVGTVRLMLPGPLPSCLTNLGWINAHGLTETQRTADVVDALMEFFYDYPVSVYGSQAVVRYIARPVFDSLMNNAVARYNRYLM</sequence>
<evidence type="ECO:0000313" key="2">
    <source>
        <dbReference type="Proteomes" id="UP000248640"/>
    </source>
</evidence>
<gene>
    <name evidence="1" type="ORF">NCTC10038_03087</name>
</gene>
<evidence type="ECO:0000313" key="1">
    <source>
        <dbReference type="EMBL" id="SQF91661.1"/>
    </source>
</evidence>
<name>A0A8B4I896_PSEFL</name>